<evidence type="ECO:0000259" key="2">
    <source>
        <dbReference type="Pfam" id="PF01693"/>
    </source>
</evidence>
<dbReference type="Gene3D" id="3.40.970.10">
    <property type="entry name" value="Ribonuclease H1, N-terminal domain"/>
    <property type="match status" value="1"/>
</dbReference>
<proteinExistence type="predicted"/>
<dbReference type="KEGG" id="psoj:PHYSODRAFT_335151"/>
<sequence length="77" mass="8202">MPAASTTGLAIAPPGVLRGRQPGVYTPWDSAKAQANGYSHKLWHNQHQRFDTHAEANAYMAGYNGGTGKAGNPPVRE</sequence>
<dbReference type="AlphaFoldDB" id="G4ZU97"/>
<gene>
    <name evidence="3" type="ORF">PHYSODRAFT_335151</name>
</gene>
<name>G4ZU97_PHYSP</name>
<dbReference type="SMR" id="G4ZU97"/>
<feature type="region of interest" description="Disordered" evidence="1">
    <location>
        <begin position="1"/>
        <end position="20"/>
    </location>
</feature>
<dbReference type="OMA" id="ANGYSHK"/>
<evidence type="ECO:0000313" key="3">
    <source>
        <dbReference type="EMBL" id="EGZ13371.1"/>
    </source>
</evidence>
<dbReference type="GeneID" id="20646929"/>
<feature type="domain" description="Ribonuclease H1 N-terminal" evidence="2">
    <location>
        <begin position="16"/>
        <end position="59"/>
    </location>
</feature>
<dbReference type="STRING" id="1094619.G4ZU97"/>
<evidence type="ECO:0000313" key="4">
    <source>
        <dbReference type="Proteomes" id="UP000002640"/>
    </source>
</evidence>
<dbReference type="InParanoid" id="G4ZU97"/>
<dbReference type="InterPro" id="IPR011320">
    <property type="entry name" value="RNase_H1_N"/>
</dbReference>
<accession>G4ZU97</accession>
<keyword evidence="4" id="KW-1185">Reference proteome</keyword>
<reference evidence="3 4" key="1">
    <citation type="journal article" date="2006" name="Science">
        <title>Phytophthora genome sequences uncover evolutionary origins and mechanisms of pathogenesis.</title>
        <authorList>
            <person name="Tyler B.M."/>
            <person name="Tripathy S."/>
            <person name="Zhang X."/>
            <person name="Dehal P."/>
            <person name="Jiang R.H."/>
            <person name="Aerts A."/>
            <person name="Arredondo F.D."/>
            <person name="Baxter L."/>
            <person name="Bensasson D."/>
            <person name="Beynon J.L."/>
            <person name="Chapman J."/>
            <person name="Damasceno C.M."/>
            <person name="Dorrance A.E."/>
            <person name="Dou D."/>
            <person name="Dickerman A.W."/>
            <person name="Dubchak I.L."/>
            <person name="Garbelotto M."/>
            <person name="Gijzen M."/>
            <person name="Gordon S.G."/>
            <person name="Govers F."/>
            <person name="Grunwald N.J."/>
            <person name="Huang W."/>
            <person name="Ivors K.L."/>
            <person name="Jones R.W."/>
            <person name="Kamoun S."/>
            <person name="Krampis K."/>
            <person name="Lamour K.H."/>
            <person name="Lee M.K."/>
            <person name="McDonald W.H."/>
            <person name="Medina M."/>
            <person name="Meijer H.J."/>
            <person name="Nordberg E.K."/>
            <person name="Maclean D.J."/>
            <person name="Ospina-Giraldo M.D."/>
            <person name="Morris P.F."/>
            <person name="Phuntumart V."/>
            <person name="Putnam N.H."/>
            <person name="Rash S."/>
            <person name="Rose J.K."/>
            <person name="Sakihama Y."/>
            <person name="Salamov A.A."/>
            <person name="Savidor A."/>
            <person name="Scheuring C.F."/>
            <person name="Smith B.M."/>
            <person name="Sobral B.W."/>
            <person name="Terry A."/>
            <person name="Torto-Alalibo T.A."/>
            <person name="Win J."/>
            <person name="Xu Z."/>
            <person name="Zhang H."/>
            <person name="Grigoriev I.V."/>
            <person name="Rokhsar D.S."/>
            <person name="Boore J.L."/>
        </authorList>
    </citation>
    <scope>NUCLEOTIDE SEQUENCE [LARGE SCALE GENOMIC DNA]</scope>
    <source>
        <strain evidence="3 4">P6497</strain>
    </source>
</reference>
<dbReference type="Proteomes" id="UP000002640">
    <property type="component" value="Unassembled WGS sequence"/>
</dbReference>
<dbReference type="RefSeq" id="XP_009530800.1">
    <property type="nucleotide sequence ID" value="XM_009532505.1"/>
</dbReference>
<dbReference type="InterPro" id="IPR037056">
    <property type="entry name" value="RNase_H1_N_sf"/>
</dbReference>
<organism evidence="3 4">
    <name type="scientific">Phytophthora sojae (strain P6497)</name>
    <name type="common">Soybean stem and root rot agent</name>
    <name type="synonym">Phytophthora megasperma f. sp. glycines</name>
    <dbReference type="NCBI Taxonomy" id="1094619"/>
    <lineage>
        <taxon>Eukaryota</taxon>
        <taxon>Sar</taxon>
        <taxon>Stramenopiles</taxon>
        <taxon>Oomycota</taxon>
        <taxon>Peronosporomycetes</taxon>
        <taxon>Peronosporales</taxon>
        <taxon>Peronosporaceae</taxon>
        <taxon>Phytophthora</taxon>
    </lineage>
</organism>
<dbReference type="InterPro" id="IPR009027">
    <property type="entry name" value="Ribosomal_bL9/RNase_H1_N"/>
</dbReference>
<protein>
    <recommendedName>
        <fullName evidence="2">Ribonuclease H1 N-terminal domain-containing protein</fullName>
    </recommendedName>
</protein>
<dbReference type="Pfam" id="PF01693">
    <property type="entry name" value="Cauli_VI"/>
    <property type="match status" value="1"/>
</dbReference>
<dbReference type="EMBL" id="JH159156">
    <property type="protein sequence ID" value="EGZ13371.1"/>
    <property type="molecule type" value="Genomic_DNA"/>
</dbReference>
<evidence type="ECO:0000256" key="1">
    <source>
        <dbReference type="SAM" id="MobiDB-lite"/>
    </source>
</evidence>
<dbReference type="SUPFAM" id="SSF55658">
    <property type="entry name" value="L9 N-domain-like"/>
    <property type="match status" value="1"/>
</dbReference>